<reference evidence="1" key="1">
    <citation type="journal article" date="2023" name="Mol. Phylogenet. Evol.">
        <title>Genome-scale phylogeny and comparative genomics of the fungal order Sordariales.</title>
        <authorList>
            <person name="Hensen N."/>
            <person name="Bonometti L."/>
            <person name="Westerberg I."/>
            <person name="Brannstrom I.O."/>
            <person name="Guillou S."/>
            <person name="Cros-Aarteil S."/>
            <person name="Calhoun S."/>
            <person name="Haridas S."/>
            <person name="Kuo A."/>
            <person name="Mondo S."/>
            <person name="Pangilinan J."/>
            <person name="Riley R."/>
            <person name="LaButti K."/>
            <person name="Andreopoulos B."/>
            <person name="Lipzen A."/>
            <person name="Chen C."/>
            <person name="Yan M."/>
            <person name="Daum C."/>
            <person name="Ng V."/>
            <person name="Clum A."/>
            <person name="Steindorff A."/>
            <person name="Ohm R.A."/>
            <person name="Martin F."/>
            <person name="Silar P."/>
            <person name="Natvig D.O."/>
            <person name="Lalanne C."/>
            <person name="Gautier V."/>
            <person name="Ament-Velasquez S.L."/>
            <person name="Kruys A."/>
            <person name="Hutchinson M.I."/>
            <person name="Powell A.J."/>
            <person name="Barry K."/>
            <person name="Miller A.N."/>
            <person name="Grigoriev I.V."/>
            <person name="Debuchy R."/>
            <person name="Gladieux P."/>
            <person name="Hiltunen Thoren M."/>
            <person name="Johannesson H."/>
        </authorList>
    </citation>
    <scope>NUCLEOTIDE SEQUENCE</scope>
    <source>
        <strain evidence="1">CBS 315.58</strain>
    </source>
</reference>
<accession>A0AAN7AQI9</accession>
<gene>
    <name evidence="1" type="ORF">QBC40DRAFT_260458</name>
</gene>
<reference evidence="1" key="2">
    <citation type="submission" date="2023-05" db="EMBL/GenBank/DDBJ databases">
        <authorList>
            <consortium name="Lawrence Berkeley National Laboratory"/>
            <person name="Steindorff A."/>
            <person name="Hensen N."/>
            <person name="Bonometti L."/>
            <person name="Westerberg I."/>
            <person name="Brannstrom I.O."/>
            <person name="Guillou S."/>
            <person name="Cros-Aarteil S."/>
            <person name="Calhoun S."/>
            <person name="Haridas S."/>
            <person name="Kuo A."/>
            <person name="Mondo S."/>
            <person name="Pangilinan J."/>
            <person name="Riley R."/>
            <person name="Labutti K."/>
            <person name="Andreopoulos B."/>
            <person name="Lipzen A."/>
            <person name="Chen C."/>
            <person name="Yanf M."/>
            <person name="Daum C."/>
            <person name="Ng V."/>
            <person name="Clum A."/>
            <person name="Ohm R."/>
            <person name="Martin F."/>
            <person name="Silar P."/>
            <person name="Natvig D."/>
            <person name="Lalanne C."/>
            <person name="Gautier V."/>
            <person name="Ament-Velasquez S.L."/>
            <person name="Kruys A."/>
            <person name="Hutchinson M.I."/>
            <person name="Powell A.J."/>
            <person name="Barry K."/>
            <person name="Miller A.N."/>
            <person name="Grigoriev I.V."/>
            <person name="Debuchy R."/>
            <person name="Gladieux P."/>
            <person name="Thoren M.H."/>
            <person name="Johannesson H."/>
        </authorList>
    </citation>
    <scope>NUCLEOTIDE SEQUENCE</scope>
    <source>
        <strain evidence="1">CBS 315.58</strain>
    </source>
</reference>
<keyword evidence="2" id="KW-1185">Reference proteome</keyword>
<organism evidence="1 2">
    <name type="scientific">Triangularia verruculosa</name>
    <dbReference type="NCBI Taxonomy" id="2587418"/>
    <lineage>
        <taxon>Eukaryota</taxon>
        <taxon>Fungi</taxon>
        <taxon>Dikarya</taxon>
        <taxon>Ascomycota</taxon>
        <taxon>Pezizomycotina</taxon>
        <taxon>Sordariomycetes</taxon>
        <taxon>Sordariomycetidae</taxon>
        <taxon>Sordariales</taxon>
        <taxon>Podosporaceae</taxon>
        <taxon>Triangularia</taxon>
    </lineage>
</organism>
<dbReference type="Proteomes" id="UP001303160">
    <property type="component" value="Unassembled WGS sequence"/>
</dbReference>
<sequence>MSVSSQITDKEDLYLPVKQCMPKFQLLEDAVSDGQTRMHLDAARNAYGRFKIWGLNLGAFRDPSSKSSINWRLRKATTLRAFIQDTLQELEDTLTQAISIFSGERPDRRVDELLLLLGDTEKADPENQELIAFLSSPTTEVEELFIAAQLCIDRLFKLSTLARLKARQRANNLTLINTPSPGDDPSFDSHMIYLRDKFPNIVSHGKRPTGHSSG</sequence>
<name>A0AAN7AQI9_9PEZI</name>
<proteinExistence type="predicted"/>
<protein>
    <submittedName>
        <fullName evidence="1">Uncharacterized protein</fullName>
    </submittedName>
</protein>
<evidence type="ECO:0000313" key="1">
    <source>
        <dbReference type="EMBL" id="KAK4193990.1"/>
    </source>
</evidence>
<comment type="caution">
    <text evidence="1">The sequence shown here is derived from an EMBL/GenBank/DDBJ whole genome shotgun (WGS) entry which is preliminary data.</text>
</comment>
<evidence type="ECO:0000313" key="2">
    <source>
        <dbReference type="Proteomes" id="UP001303160"/>
    </source>
</evidence>
<dbReference type="EMBL" id="MU864172">
    <property type="protein sequence ID" value="KAK4193990.1"/>
    <property type="molecule type" value="Genomic_DNA"/>
</dbReference>
<dbReference type="AlphaFoldDB" id="A0AAN7AQI9"/>